<name>A0AAD2ECA7_9LAMI</name>
<dbReference type="InterPro" id="IPR002885">
    <property type="entry name" value="PPR_rpt"/>
</dbReference>
<evidence type="ECO:0000256" key="1">
    <source>
        <dbReference type="ARBA" id="ARBA00007626"/>
    </source>
</evidence>
<dbReference type="InterPro" id="IPR011990">
    <property type="entry name" value="TPR-like_helical_dom_sf"/>
</dbReference>
<gene>
    <name evidence="4" type="ORF">FPE_LOCUS30171</name>
</gene>
<dbReference type="AlphaFoldDB" id="A0AAD2ECA7"/>
<keyword evidence="2" id="KW-0677">Repeat</keyword>
<protein>
    <recommendedName>
        <fullName evidence="6">Pentatricopeptide repeat-containing protein</fullName>
    </recommendedName>
</protein>
<dbReference type="EMBL" id="OU503054">
    <property type="protein sequence ID" value="CAI9782741.1"/>
    <property type="molecule type" value="Genomic_DNA"/>
</dbReference>
<sequence>MLNLGSEKIMPLLCEKGLVDEAYCVYQKIRRLPATQSCNAILDGFLKAGWVEFMWEVYGRMVSNGMLPIDVSYGILIDACCDLGDNARAKVLFDEMVEKGLL</sequence>
<dbReference type="PROSITE" id="PS51375">
    <property type="entry name" value="PPR"/>
    <property type="match status" value="2"/>
</dbReference>
<feature type="repeat" description="PPR" evidence="3">
    <location>
        <begin position="34"/>
        <end position="68"/>
    </location>
</feature>
<accession>A0AAD2ECA7</accession>
<evidence type="ECO:0008006" key="6">
    <source>
        <dbReference type="Google" id="ProtNLM"/>
    </source>
</evidence>
<evidence type="ECO:0000256" key="3">
    <source>
        <dbReference type="PROSITE-ProRule" id="PRU00708"/>
    </source>
</evidence>
<dbReference type="PANTHER" id="PTHR46128:SF285">
    <property type="entry name" value="PENTATRICOPEPTIDE REPEAT-CONTAINING PROTEIN"/>
    <property type="match status" value="1"/>
</dbReference>
<comment type="similarity">
    <text evidence="1">Belongs to the PPR family. P subfamily.</text>
</comment>
<feature type="repeat" description="PPR" evidence="3">
    <location>
        <begin position="69"/>
        <end position="102"/>
    </location>
</feature>
<evidence type="ECO:0000313" key="5">
    <source>
        <dbReference type="Proteomes" id="UP000834106"/>
    </source>
</evidence>
<evidence type="ECO:0000256" key="2">
    <source>
        <dbReference type="ARBA" id="ARBA00022737"/>
    </source>
</evidence>
<evidence type="ECO:0000313" key="4">
    <source>
        <dbReference type="EMBL" id="CAI9782741.1"/>
    </source>
</evidence>
<dbReference type="InterPro" id="IPR050872">
    <property type="entry name" value="PPR_P_subfamily"/>
</dbReference>
<proteinExistence type="inferred from homology"/>
<dbReference type="Pfam" id="PF13041">
    <property type="entry name" value="PPR_2"/>
    <property type="match status" value="1"/>
</dbReference>
<reference evidence="4" key="1">
    <citation type="submission" date="2023-05" db="EMBL/GenBank/DDBJ databases">
        <authorList>
            <person name="Huff M."/>
        </authorList>
    </citation>
    <scope>NUCLEOTIDE SEQUENCE</scope>
</reference>
<organism evidence="4 5">
    <name type="scientific">Fraxinus pennsylvanica</name>
    <dbReference type="NCBI Taxonomy" id="56036"/>
    <lineage>
        <taxon>Eukaryota</taxon>
        <taxon>Viridiplantae</taxon>
        <taxon>Streptophyta</taxon>
        <taxon>Embryophyta</taxon>
        <taxon>Tracheophyta</taxon>
        <taxon>Spermatophyta</taxon>
        <taxon>Magnoliopsida</taxon>
        <taxon>eudicotyledons</taxon>
        <taxon>Gunneridae</taxon>
        <taxon>Pentapetalae</taxon>
        <taxon>asterids</taxon>
        <taxon>lamiids</taxon>
        <taxon>Lamiales</taxon>
        <taxon>Oleaceae</taxon>
        <taxon>Oleeae</taxon>
        <taxon>Fraxinus</taxon>
    </lineage>
</organism>
<keyword evidence="5" id="KW-1185">Reference proteome</keyword>
<dbReference type="Gene3D" id="1.25.40.10">
    <property type="entry name" value="Tetratricopeptide repeat domain"/>
    <property type="match status" value="1"/>
</dbReference>
<dbReference type="NCBIfam" id="TIGR00756">
    <property type="entry name" value="PPR"/>
    <property type="match status" value="2"/>
</dbReference>
<dbReference type="Proteomes" id="UP000834106">
    <property type="component" value="Chromosome 19"/>
</dbReference>
<dbReference type="PANTHER" id="PTHR46128">
    <property type="entry name" value="MITOCHONDRIAL GROUP I INTRON SPLICING FACTOR CCM1"/>
    <property type="match status" value="1"/>
</dbReference>